<dbReference type="GO" id="GO:0016914">
    <property type="term" value="C:follicle-stimulating hormone complex"/>
    <property type="evidence" value="ECO:0007669"/>
    <property type="project" value="TreeGrafter"/>
</dbReference>
<dbReference type="PROSITE" id="PS50277">
    <property type="entry name" value="GLYCO_HORMONE_ALPHA_3"/>
    <property type="match status" value="1"/>
</dbReference>
<proteinExistence type="inferred from homology"/>
<dbReference type="FunFam" id="2.10.90.10:FF:000011">
    <property type="entry name" value="Glycoprotein hormones alpha chain"/>
    <property type="match status" value="1"/>
</dbReference>
<dbReference type="OrthoDB" id="9852859at2759"/>
<evidence type="ECO:0000256" key="8">
    <source>
        <dbReference type="RuleBase" id="RU362129"/>
    </source>
</evidence>
<dbReference type="SMART" id="SM00067">
    <property type="entry name" value="GHA"/>
    <property type="match status" value="1"/>
</dbReference>
<evidence type="ECO:0000256" key="2">
    <source>
        <dbReference type="ARBA" id="ARBA00009128"/>
    </source>
</evidence>
<keyword evidence="6 8" id="KW-0325">Glycoprotein</keyword>
<dbReference type="EMBL" id="QUSF01000002">
    <property type="protein sequence ID" value="RLW12265.1"/>
    <property type="molecule type" value="Genomic_DNA"/>
</dbReference>
<keyword evidence="3 8" id="KW-0964">Secreted</keyword>
<comment type="caution">
    <text evidence="10">The sequence shown here is derived from an EMBL/GenBank/DDBJ whole genome shotgun (WGS) entry which is preliminary data.</text>
</comment>
<feature type="region of interest" description="Disordered" evidence="9">
    <location>
        <begin position="24"/>
        <end position="44"/>
    </location>
</feature>
<accession>A0A3L8SZH7</accession>
<keyword evidence="11" id="KW-1185">Reference proteome</keyword>
<dbReference type="AlphaFoldDB" id="A0A3L8SZH7"/>
<sequence length="273" mass="29591">MPGQGVLLGRQRGGERSQRWLLRGAEPGRAPAPPQAPSLGCGRGQIDRVGSTRAGKLVQRRLERADPGYSGNPAAAGVAVTPMTSLASQLNAVIQMWQRTAVSLLLLSLNRCVDMGPYDSGECPGAIWCLQNASGSSVDTCLGVFNPVFRTSIMDCYGKYAAVTLTILSVFLHLLHTFPDGEFLMQGCPECKLGENRFFSKPGAPIYQCTGCCFSRAYPTPMRSKKTMLVPKNITSEATCCVAKAFTKITLKDNVKIENHTDCHCSTCYYHKS</sequence>
<name>A0A3L8SZH7_CHLGU</name>
<evidence type="ECO:0000256" key="7">
    <source>
        <dbReference type="ARBA" id="ARBA00055787"/>
    </source>
</evidence>
<evidence type="ECO:0000313" key="10">
    <source>
        <dbReference type="EMBL" id="RLW12265.1"/>
    </source>
</evidence>
<dbReference type="PRINTS" id="PR00274">
    <property type="entry name" value="GLYCOHORMONE"/>
</dbReference>
<dbReference type="GO" id="GO:0016913">
    <property type="term" value="F:follicle-stimulating hormone activity"/>
    <property type="evidence" value="ECO:0007669"/>
    <property type="project" value="TreeGrafter"/>
</dbReference>
<dbReference type="Gene3D" id="2.10.90.10">
    <property type="entry name" value="Cystine-knot cytokines"/>
    <property type="match status" value="1"/>
</dbReference>
<evidence type="ECO:0000256" key="4">
    <source>
        <dbReference type="ARBA" id="ARBA00022702"/>
    </source>
</evidence>
<dbReference type="Proteomes" id="UP000276834">
    <property type="component" value="Unassembled WGS sequence"/>
</dbReference>
<evidence type="ECO:0000256" key="6">
    <source>
        <dbReference type="ARBA" id="ARBA00023180"/>
    </source>
</evidence>
<protein>
    <recommendedName>
        <fullName evidence="8">Glycoprotein hormones alpha chain</fullName>
    </recommendedName>
</protein>
<dbReference type="GO" id="GO:0006590">
    <property type="term" value="P:thyroid hormone generation"/>
    <property type="evidence" value="ECO:0007669"/>
    <property type="project" value="TreeGrafter"/>
</dbReference>
<dbReference type="PANTHER" id="PTHR11509:SF0">
    <property type="entry name" value="GLYCOPROTEIN HORMONES ALPHA CHAIN"/>
    <property type="match status" value="1"/>
</dbReference>
<dbReference type="PROSITE" id="PS00779">
    <property type="entry name" value="GLYCO_HORMONE_ALPHA_1"/>
    <property type="match status" value="1"/>
</dbReference>
<dbReference type="STRING" id="44316.ENSEGOP00005002241"/>
<dbReference type="GO" id="GO:0010893">
    <property type="term" value="P:positive regulation of steroid biosynthetic process"/>
    <property type="evidence" value="ECO:0007669"/>
    <property type="project" value="TreeGrafter"/>
</dbReference>
<comment type="subcellular location">
    <subcellularLocation>
        <location evidence="1 8">Secreted</location>
    </subcellularLocation>
</comment>
<evidence type="ECO:0000256" key="3">
    <source>
        <dbReference type="ARBA" id="ARBA00022525"/>
    </source>
</evidence>
<evidence type="ECO:0000256" key="9">
    <source>
        <dbReference type="SAM" id="MobiDB-lite"/>
    </source>
</evidence>
<comment type="similarity">
    <text evidence="2 8">Belongs to the glycoprotein hormones subunit alpha family.</text>
</comment>
<dbReference type="PROSITE" id="PS00780">
    <property type="entry name" value="GLYCO_HORMONE_ALPHA_2"/>
    <property type="match status" value="1"/>
</dbReference>
<dbReference type="InterPro" id="IPR000476">
    <property type="entry name" value="Glyco_hormone"/>
</dbReference>
<evidence type="ECO:0000256" key="1">
    <source>
        <dbReference type="ARBA" id="ARBA00004613"/>
    </source>
</evidence>
<dbReference type="PANTHER" id="PTHR11509">
    <property type="entry name" value="GLYCOPROTEIN HORMONE ALPHA CHAIN"/>
    <property type="match status" value="1"/>
</dbReference>
<comment type="subunit">
    <text evidence="8">Heterodimer of an alpha and a beta chain.</text>
</comment>
<gene>
    <name evidence="10" type="ORF">DV515_00000871</name>
</gene>
<reference evidence="10 11" key="1">
    <citation type="journal article" date="2018" name="Proc. R. Soc. B">
        <title>A non-coding region near Follistatin controls head colour polymorphism in the Gouldian finch.</title>
        <authorList>
            <person name="Toomey M.B."/>
            <person name="Marques C.I."/>
            <person name="Andrade P."/>
            <person name="Araujo P.M."/>
            <person name="Sabatino S."/>
            <person name="Gazda M.A."/>
            <person name="Afonso S."/>
            <person name="Lopes R.J."/>
            <person name="Corbo J.C."/>
            <person name="Carneiro M."/>
        </authorList>
    </citation>
    <scope>NUCLEOTIDE SEQUENCE [LARGE SCALE GENOMIC DNA]</scope>
    <source>
        <strain evidence="10">Red01</strain>
        <tissue evidence="10">Muscle</tissue>
    </source>
</reference>
<comment type="function">
    <text evidence="7">Shared alpha chain of heterodimeric glycoprotein hormones. These hormones bind specific receptors on target cells that in turn activate downstream signaling pathways.</text>
</comment>
<evidence type="ECO:0000256" key="5">
    <source>
        <dbReference type="ARBA" id="ARBA00023157"/>
    </source>
</evidence>
<keyword evidence="5" id="KW-1015">Disulfide bond</keyword>
<dbReference type="Pfam" id="PF00236">
    <property type="entry name" value="Hormone_6"/>
    <property type="match status" value="1"/>
</dbReference>
<dbReference type="InterPro" id="IPR029034">
    <property type="entry name" value="Cystine-knot_cytokine"/>
</dbReference>
<evidence type="ECO:0000313" key="11">
    <source>
        <dbReference type="Proteomes" id="UP000276834"/>
    </source>
</evidence>
<organism evidence="10 11">
    <name type="scientific">Chloebia gouldiae</name>
    <name type="common">Gouldian finch</name>
    <name type="synonym">Erythrura gouldiae</name>
    <dbReference type="NCBI Taxonomy" id="44316"/>
    <lineage>
        <taxon>Eukaryota</taxon>
        <taxon>Metazoa</taxon>
        <taxon>Chordata</taxon>
        <taxon>Craniata</taxon>
        <taxon>Vertebrata</taxon>
        <taxon>Euteleostomi</taxon>
        <taxon>Archelosauria</taxon>
        <taxon>Archosauria</taxon>
        <taxon>Dinosauria</taxon>
        <taxon>Saurischia</taxon>
        <taxon>Theropoda</taxon>
        <taxon>Coelurosauria</taxon>
        <taxon>Aves</taxon>
        <taxon>Neognathae</taxon>
        <taxon>Neoaves</taxon>
        <taxon>Telluraves</taxon>
        <taxon>Australaves</taxon>
        <taxon>Passeriformes</taxon>
        <taxon>Passeroidea</taxon>
        <taxon>Passeridae</taxon>
        <taxon>Chloebia</taxon>
    </lineage>
</organism>
<keyword evidence="4 8" id="KW-0372">Hormone</keyword>
<dbReference type="GO" id="GO:0005615">
    <property type="term" value="C:extracellular space"/>
    <property type="evidence" value="ECO:0007669"/>
    <property type="project" value="TreeGrafter"/>
</dbReference>
<dbReference type="SUPFAM" id="SSF57501">
    <property type="entry name" value="Cystine-knot cytokines"/>
    <property type="match status" value="1"/>
</dbReference>